<dbReference type="AlphaFoldDB" id="A0A1H6J728"/>
<gene>
    <name evidence="1" type="ORF">SAMN04489835_1265</name>
</gene>
<organism evidence="1 2">
    <name type="scientific">Mycolicibacterium rutilum</name>
    <name type="common">Mycobacterium rutilum</name>
    <dbReference type="NCBI Taxonomy" id="370526"/>
    <lineage>
        <taxon>Bacteria</taxon>
        <taxon>Bacillati</taxon>
        <taxon>Actinomycetota</taxon>
        <taxon>Actinomycetes</taxon>
        <taxon>Mycobacteriales</taxon>
        <taxon>Mycobacteriaceae</taxon>
        <taxon>Mycolicibacterium</taxon>
    </lineage>
</organism>
<reference evidence="2" key="1">
    <citation type="submission" date="2016-10" db="EMBL/GenBank/DDBJ databases">
        <authorList>
            <person name="Varghese N."/>
            <person name="Submissions S."/>
        </authorList>
    </citation>
    <scope>NUCLEOTIDE SEQUENCE [LARGE SCALE GENOMIC DNA]</scope>
    <source>
        <strain evidence="2">DSM 45405</strain>
    </source>
</reference>
<dbReference type="EMBL" id="LT629971">
    <property type="protein sequence ID" value="SEH54637.1"/>
    <property type="molecule type" value="Genomic_DNA"/>
</dbReference>
<dbReference type="Proteomes" id="UP000182915">
    <property type="component" value="Chromosome I"/>
</dbReference>
<dbReference type="OrthoDB" id="9842259at2"/>
<protein>
    <submittedName>
        <fullName evidence="1">Uncharacterized protein</fullName>
    </submittedName>
</protein>
<evidence type="ECO:0000313" key="2">
    <source>
        <dbReference type="Proteomes" id="UP000182915"/>
    </source>
</evidence>
<dbReference type="RefSeq" id="WP_066810988.1">
    <property type="nucleotide sequence ID" value="NZ_LT629971.1"/>
</dbReference>
<evidence type="ECO:0000313" key="1">
    <source>
        <dbReference type="EMBL" id="SEH54637.1"/>
    </source>
</evidence>
<keyword evidence="2" id="KW-1185">Reference proteome</keyword>
<name>A0A1H6J728_MYCRU</name>
<proteinExistence type="predicted"/>
<accession>A0A1H6J728</accession>
<sequence length="88" mass="10264">MMDQEVDENGFSFFEYEHYPPIGGRGGEQYEVFVTRYYDRTKGDGSDRLHDNIIDGPFKARGKTLQEAWEKSADLARQWAKDQPVERS</sequence>